<dbReference type="PANTHER" id="PTHR45753:SF6">
    <property type="entry name" value="ASPARTATE CARBAMOYLTRANSFERASE"/>
    <property type="match status" value="1"/>
</dbReference>
<evidence type="ECO:0000256" key="4">
    <source>
        <dbReference type="ARBA" id="ARBA00022975"/>
    </source>
</evidence>
<feature type="binding site" evidence="7">
    <location>
        <position position="136"/>
    </location>
    <ligand>
        <name>carbamoyl phosphate</name>
        <dbReference type="ChEBI" id="CHEBI:58228"/>
    </ligand>
</feature>
<evidence type="ECO:0000256" key="7">
    <source>
        <dbReference type="HAMAP-Rule" id="MF_00001"/>
    </source>
</evidence>
<dbReference type="GO" id="GO:0006520">
    <property type="term" value="P:amino acid metabolic process"/>
    <property type="evidence" value="ECO:0007669"/>
    <property type="project" value="InterPro"/>
</dbReference>
<comment type="pathway">
    <text evidence="1 7">Pyrimidine metabolism; UMP biosynthesis via de novo pathway; (S)-dihydroorotate from bicarbonate: step 2/3.</text>
</comment>
<dbReference type="InterPro" id="IPR006131">
    <property type="entry name" value="Asp_carbamoyltransf_Asp/Orn-bd"/>
</dbReference>
<evidence type="ECO:0000256" key="5">
    <source>
        <dbReference type="ARBA" id="ARBA00043884"/>
    </source>
</evidence>
<dbReference type="InterPro" id="IPR002082">
    <property type="entry name" value="Asp_carbamoyltransf"/>
</dbReference>
<organism evidence="10 11">
    <name type="scientific">Anaeromyxobacter diazotrophicus</name>
    <dbReference type="NCBI Taxonomy" id="2590199"/>
    <lineage>
        <taxon>Bacteria</taxon>
        <taxon>Pseudomonadati</taxon>
        <taxon>Myxococcota</taxon>
        <taxon>Myxococcia</taxon>
        <taxon>Myxococcales</taxon>
        <taxon>Cystobacterineae</taxon>
        <taxon>Anaeromyxobacteraceae</taxon>
        <taxon>Anaeromyxobacter</taxon>
    </lineage>
</organism>
<comment type="caution">
    <text evidence="10">The sequence shown here is derived from an EMBL/GenBank/DDBJ whole genome shotgun (WGS) entry which is preliminary data.</text>
</comment>
<dbReference type="GO" id="GO:0016597">
    <property type="term" value="F:amino acid binding"/>
    <property type="evidence" value="ECO:0007669"/>
    <property type="project" value="InterPro"/>
</dbReference>
<dbReference type="NCBIfam" id="NF002032">
    <property type="entry name" value="PRK00856.1"/>
    <property type="match status" value="1"/>
</dbReference>
<dbReference type="AlphaFoldDB" id="A0A7I9VLL6"/>
<evidence type="ECO:0000256" key="1">
    <source>
        <dbReference type="ARBA" id="ARBA00004852"/>
    </source>
</evidence>
<comment type="subunit">
    <text evidence="7">Heterododecamer (2C3:3R2) of six catalytic PyrB chains organized as two trimers (C3), and six regulatory PyrI chains organized as three dimers (R2).</text>
</comment>
<keyword evidence="3 7" id="KW-0808">Transferase</keyword>
<evidence type="ECO:0000259" key="8">
    <source>
        <dbReference type="Pfam" id="PF00185"/>
    </source>
</evidence>
<proteinExistence type="inferred from homology"/>
<dbReference type="Gene3D" id="3.40.50.1370">
    <property type="entry name" value="Aspartate/ornithine carbamoyltransferase"/>
    <property type="match status" value="2"/>
</dbReference>
<dbReference type="InterPro" id="IPR006130">
    <property type="entry name" value="Asp/Orn_carbamoylTrfase"/>
</dbReference>
<dbReference type="InterPro" id="IPR006132">
    <property type="entry name" value="Asp/Orn_carbamoyltranf_P-bd"/>
</dbReference>
<protein>
    <recommendedName>
        <fullName evidence="7">Aspartate carbamoyltransferase</fullName>
        <ecNumber evidence="7">2.1.3.2</ecNumber>
    </recommendedName>
    <alternativeName>
        <fullName evidence="7">Aspartate transcarbamylase</fullName>
        <shortName evidence="7">ATCase</shortName>
    </alternativeName>
</protein>
<feature type="binding site" evidence="7">
    <location>
        <position position="279"/>
    </location>
    <ligand>
        <name>carbamoyl phosphate</name>
        <dbReference type="ChEBI" id="CHEBI:58228"/>
    </ligand>
</feature>
<feature type="binding site" evidence="7">
    <location>
        <position position="183"/>
    </location>
    <ligand>
        <name>L-aspartate</name>
        <dbReference type="ChEBI" id="CHEBI:29991"/>
    </ligand>
</feature>
<dbReference type="RefSeq" id="WP_176064767.1">
    <property type="nucleotide sequence ID" value="NZ_BJTG01000004.1"/>
</dbReference>
<feature type="binding site" evidence="7">
    <location>
        <position position="86"/>
    </location>
    <ligand>
        <name>L-aspartate</name>
        <dbReference type="ChEBI" id="CHEBI:29991"/>
    </ligand>
</feature>
<dbReference type="PANTHER" id="PTHR45753">
    <property type="entry name" value="ORNITHINE CARBAMOYLTRANSFERASE, MITOCHONDRIAL"/>
    <property type="match status" value="1"/>
</dbReference>
<keyword evidence="11" id="KW-1185">Reference proteome</keyword>
<feature type="binding site" evidence="7">
    <location>
        <position position="280"/>
    </location>
    <ligand>
        <name>carbamoyl phosphate</name>
        <dbReference type="ChEBI" id="CHEBI:58228"/>
    </ligand>
</feature>
<dbReference type="GO" id="GO:0005829">
    <property type="term" value="C:cytosol"/>
    <property type="evidence" value="ECO:0007669"/>
    <property type="project" value="TreeGrafter"/>
</dbReference>
<evidence type="ECO:0000313" key="11">
    <source>
        <dbReference type="Proteomes" id="UP000503640"/>
    </source>
</evidence>
<feature type="binding site" evidence="7">
    <location>
        <position position="237"/>
    </location>
    <ligand>
        <name>L-aspartate</name>
        <dbReference type="ChEBI" id="CHEBI:29991"/>
    </ligand>
</feature>
<dbReference type="GO" id="GO:0044205">
    <property type="term" value="P:'de novo' UMP biosynthetic process"/>
    <property type="evidence" value="ECO:0007669"/>
    <property type="project" value="UniProtKB-UniRule"/>
</dbReference>
<feature type="binding site" evidence="7">
    <location>
        <position position="108"/>
    </location>
    <ligand>
        <name>carbamoyl phosphate</name>
        <dbReference type="ChEBI" id="CHEBI:58228"/>
    </ligand>
</feature>
<evidence type="ECO:0000256" key="2">
    <source>
        <dbReference type="ARBA" id="ARBA00008896"/>
    </source>
</evidence>
<dbReference type="EMBL" id="BJTG01000004">
    <property type="protein sequence ID" value="GEJ57306.1"/>
    <property type="molecule type" value="Genomic_DNA"/>
</dbReference>
<evidence type="ECO:0000259" key="9">
    <source>
        <dbReference type="Pfam" id="PF02729"/>
    </source>
</evidence>
<evidence type="ECO:0000256" key="3">
    <source>
        <dbReference type="ARBA" id="ARBA00022679"/>
    </source>
</evidence>
<comment type="function">
    <text evidence="5 7">Catalyzes the condensation of carbamoyl phosphate and aspartate to form carbamoyl aspartate and inorganic phosphate, the committed step in the de novo pyrimidine nucleotide biosynthesis pathway.</text>
</comment>
<dbReference type="EC" id="2.1.3.2" evidence="7"/>
<accession>A0A7I9VLL6</accession>
<feature type="binding site" evidence="7">
    <location>
        <position position="58"/>
    </location>
    <ligand>
        <name>carbamoyl phosphate</name>
        <dbReference type="ChEBI" id="CHEBI:58228"/>
    </ligand>
</feature>
<feature type="binding site" evidence="7">
    <location>
        <position position="139"/>
    </location>
    <ligand>
        <name>carbamoyl phosphate</name>
        <dbReference type="ChEBI" id="CHEBI:58228"/>
    </ligand>
</feature>
<dbReference type="GO" id="GO:0004070">
    <property type="term" value="F:aspartate carbamoyltransferase activity"/>
    <property type="evidence" value="ECO:0007669"/>
    <property type="project" value="UniProtKB-UniRule"/>
</dbReference>
<dbReference type="Pfam" id="PF02729">
    <property type="entry name" value="OTCace_N"/>
    <property type="match status" value="1"/>
</dbReference>
<dbReference type="PRINTS" id="PR00101">
    <property type="entry name" value="ATCASE"/>
</dbReference>
<dbReference type="Pfam" id="PF00185">
    <property type="entry name" value="OTCace"/>
    <property type="match status" value="1"/>
</dbReference>
<evidence type="ECO:0000313" key="10">
    <source>
        <dbReference type="EMBL" id="GEJ57306.1"/>
    </source>
</evidence>
<dbReference type="NCBIfam" id="TIGR00670">
    <property type="entry name" value="asp_carb_tr"/>
    <property type="match status" value="1"/>
</dbReference>
<dbReference type="HAMAP" id="MF_00001">
    <property type="entry name" value="Asp_carb_tr"/>
    <property type="match status" value="1"/>
</dbReference>
<dbReference type="GO" id="GO:0006207">
    <property type="term" value="P:'de novo' pyrimidine nucleobase biosynthetic process"/>
    <property type="evidence" value="ECO:0007669"/>
    <property type="project" value="InterPro"/>
</dbReference>
<dbReference type="PRINTS" id="PR00100">
    <property type="entry name" value="AOTCASE"/>
</dbReference>
<comment type="catalytic activity">
    <reaction evidence="6 7">
        <text>carbamoyl phosphate + L-aspartate = N-carbamoyl-L-aspartate + phosphate + H(+)</text>
        <dbReference type="Rhea" id="RHEA:20013"/>
        <dbReference type="ChEBI" id="CHEBI:15378"/>
        <dbReference type="ChEBI" id="CHEBI:29991"/>
        <dbReference type="ChEBI" id="CHEBI:32814"/>
        <dbReference type="ChEBI" id="CHEBI:43474"/>
        <dbReference type="ChEBI" id="CHEBI:58228"/>
        <dbReference type="EC" id="2.1.3.2"/>
    </reaction>
</comment>
<evidence type="ECO:0000256" key="6">
    <source>
        <dbReference type="ARBA" id="ARBA00048859"/>
    </source>
</evidence>
<dbReference type="InterPro" id="IPR036901">
    <property type="entry name" value="Asp/Orn_carbamoylTrfase_sf"/>
</dbReference>
<sequence>MIGKHRHLTGLEPLTREEILSVLELATSMKEVLRRPLKKVPTLRGKAVVNLFFEASTRTRTSFETAAKILSADAINWTSSSSSVTKGETLVDTALNIEAMHPDILVIRHPAGGAPELVAQHVSCAVVSAGDGAHEHPTQGLLDLYTLSEHFCAAGGAPAGAAPDFGVLAGKTIAIVGDVSHSRVARSDLHGLTKLGAKVRVCGPPTMIPQGIEAMGAEVHHQLRPAVEGADAVVMLRIQHERIGDPLIPGTREYSKFWGLNERKAAEWLTPSCAILHPGPINRGVELAPEVADGARSVILDQVENGVAVRMAVLYLLAGGAHEAAEGGARA</sequence>
<reference evidence="11" key="1">
    <citation type="journal article" date="2020" name="Appl. Environ. Microbiol.">
        <title>Diazotrophic Anaeromyxobacter Isolates from Soils.</title>
        <authorList>
            <person name="Masuda Y."/>
            <person name="Yamanaka H."/>
            <person name="Xu Z.X."/>
            <person name="Shiratori Y."/>
            <person name="Aono T."/>
            <person name="Amachi S."/>
            <person name="Senoo K."/>
            <person name="Itoh H."/>
        </authorList>
    </citation>
    <scope>NUCLEOTIDE SEQUENCE [LARGE SCALE GENOMIC DNA]</scope>
    <source>
        <strain evidence="11">R267</strain>
    </source>
</reference>
<dbReference type="Proteomes" id="UP000503640">
    <property type="component" value="Unassembled WGS sequence"/>
</dbReference>
<dbReference type="PROSITE" id="PS00097">
    <property type="entry name" value="CARBAMOYLTRANSFERASE"/>
    <property type="match status" value="1"/>
</dbReference>
<feature type="binding site" evidence="7">
    <location>
        <position position="59"/>
    </location>
    <ligand>
        <name>carbamoyl phosphate</name>
        <dbReference type="ChEBI" id="CHEBI:58228"/>
    </ligand>
</feature>
<gene>
    <name evidence="7 10" type="primary">pyrB</name>
    <name evidence="10" type="ORF">AMYX_20470</name>
</gene>
<dbReference type="SUPFAM" id="SSF53671">
    <property type="entry name" value="Aspartate/ornithine carbamoyltransferase"/>
    <property type="match status" value="1"/>
</dbReference>
<feature type="domain" description="Aspartate/ornithine carbamoyltransferase carbamoyl-P binding" evidence="9">
    <location>
        <begin position="6"/>
        <end position="149"/>
    </location>
</feature>
<dbReference type="UniPathway" id="UPA00070">
    <property type="reaction ID" value="UER00116"/>
</dbReference>
<feature type="domain" description="Aspartate/ornithine carbamoyltransferase Asp/Orn-binding" evidence="8">
    <location>
        <begin position="170"/>
        <end position="317"/>
    </location>
</feature>
<comment type="similarity">
    <text evidence="2 7">Belongs to the aspartate/ornithine carbamoyltransferase superfamily. ATCase family.</text>
</comment>
<keyword evidence="4 7" id="KW-0665">Pyrimidine biosynthesis</keyword>
<name>A0A7I9VLL6_9BACT</name>